<dbReference type="InterPro" id="IPR036259">
    <property type="entry name" value="MFS_trans_sf"/>
</dbReference>
<dbReference type="Gene3D" id="1.20.1250.20">
    <property type="entry name" value="MFS general substrate transporter like domains"/>
    <property type="match status" value="1"/>
</dbReference>
<feature type="transmembrane region" description="Helical" evidence="6">
    <location>
        <begin position="288"/>
        <end position="306"/>
    </location>
</feature>
<dbReference type="EMBL" id="JBHRZN010000002">
    <property type="protein sequence ID" value="MFC3850120.1"/>
    <property type="molecule type" value="Genomic_DNA"/>
</dbReference>
<evidence type="ECO:0000256" key="4">
    <source>
        <dbReference type="ARBA" id="ARBA00022989"/>
    </source>
</evidence>
<keyword evidence="8" id="KW-1185">Reference proteome</keyword>
<organism evidence="7 8">
    <name type="scientific">Corynebacterium hansenii</name>
    <dbReference type="NCBI Taxonomy" id="394964"/>
    <lineage>
        <taxon>Bacteria</taxon>
        <taxon>Bacillati</taxon>
        <taxon>Actinomycetota</taxon>
        <taxon>Actinomycetes</taxon>
        <taxon>Mycobacteriales</taxon>
        <taxon>Corynebacteriaceae</taxon>
        <taxon>Corynebacterium</taxon>
    </lineage>
</organism>
<evidence type="ECO:0000256" key="2">
    <source>
        <dbReference type="ARBA" id="ARBA00022475"/>
    </source>
</evidence>
<feature type="transmembrane region" description="Helical" evidence="6">
    <location>
        <begin position="48"/>
        <end position="67"/>
    </location>
</feature>
<evidence type="ECO:0000313" key="8">
    <source>
        <dbReference type="Proteomes" id="UP001595751"/>
    </source>
</evidence>
<dbReference type="Proteomes" id="UP001595751">
    <property type="component" value="Unassembled WGS sequence"/>
</dbReference>
<protein>
    <recommendedName>
        <fullName evidence="9">MFS transporter</fullName>
    </recommendedName>
</protein>
<comment type="subcellular location">
    <subcellularLocation>
        <location evidence="1">Cell membrane</location>
        <topology evidence="1">Multi-pass membrane protein</topology>
    </subcellularLocation>
</comment>
<feature type="transmembrane region" description="Helical" evidence="6">
    <location>
        <begin position="346"/>
        <end position="365"/>
    </location>
</feature>
<evidence type="ECO:0000256" key="3">
    <source>
        <dbReference type="ARBA" id="ARBA00022692"/>
    </source>
</evidence>
<feature type="transmembrane region" description="Helical" evidence="6">
    <location>
        <begin position="200"/>
        <end position="219"/>
    </location>
</feature>
<proteinExistence type="predicted"/>
<keyword evidence="3 6" id="KW-0812">Transmembrane</keyword>
<feature type="transmembrane region" description="Helical" evidence="6">
    <location>
        <begin position="318"/>
        <end position="340"/>
    </location>
</feature>
<dbReference type="RefSeq" id="WP_290289586.1">
    <property type="nucleotide sequence ID" value="NZ_CP047211.1"/>
</dbReference>
<dbReference type="SUPFAM" id="SSF103473">
    <property type="entry name" value="MFS general substrate transporter"/>
    <property type="match status" value="1"/>
</dbReference>
<reference evidence="8" key="1">
    <citation type="journal article" date="2019" name="Int. J. Syst. Evol. Microbiol.">
        <title>The Global Catalogue of Microorganisms (GCM) 10K type strain sequencing project: providing services to taxonomists for standard genome sequencing and annotation.</title>
        <authorList>
            <consortium name="The Broad Institute Genomics Platform"/>
            <consortium name="The Broad Institute Genome Sequencing Center for Infectious Disease"/>
            <person name="Wu L."/>
            <person name="Ma J."/>
        </authorList>
    </citation>
    <scope>NUCLEOTIDE SEQUENCE [LARGE SCALE GENOMIC DNA]</scope>
    <source>
        <strain evidence="8">CCUG 53252</strain>
    </source>
</reference>
<gene>
    <name evidence="7" type="ORF">ACFORJ_08065</name>
</gene>
<evidence type="ECO:0000256" key="1">
    <source>
        <dbReference type="ARBA" id="ARBA00004651"/>
    </source>
</evidence>
<feature type="transmembrane region" description="Helical" evidence="6">
    <location>
        <begin position="414"/>
        <end position="435"/>
    </location>
</feature>
<sequence length="445" mass="43823">MMLRRRADGSAAPLKRLLTSAAAVRFAGAAELVVLNWWVLAVTGDPRMIGVATAARLVPLLFAGPVAGAIADRGNPARLLLWMGCAATVATVGIAAIMAAAPAVPTDPSSAAPAAATAATAVAPAAPAAPWAWAAIGIIGARSLLTAPEPAIRQIAVTRATGEGGMVRGMSDLATIGTLSLIVGPMVSGLLLAASGPVAAMMPVLVAHAAGSAVILGSVERAAARGGGSVVKRDRESPRGLRAALRAEPLLGPQIALAIGPMLAVFPYTAMIPVVFADGAFGARGVGAAAGSASAALGAVAATLWLRKRKVRDPGRWAAVSAAAVAVPVLVAGGALVVAGQPPSKGHLLAALAAFAVLGAIGQIYRTTNRLAVIALSPPDSRGAVLGFASADRVLIPAGAIVCGAIAAAAGPGMMLIAMAVADLVLVAAVGAVMLRRGRSAGHRP</sequence>
<keyword evidence="5 6" id="KW-0472">Membrane</keyword>
<feature type="transmembrane region" description="Helical" evidence="6">
    <location>
        <begin position="173"/>
        <end position="194"/>
    </location>
</feature>
<comment type="caution">
    <text evidence="7">The sequence shown here is derived from an EMBL/GenBank/DDBJ whole genome shotgun (WGS) entry which is preliminary data.</text>
</comment>
<evidence type="ECO:0008006" key="9">
    <source>
        <dbReference type="Google" id="ProtNLM"/>
    </source>
</evidence>
<name>A0ABV7ZPM6_9CORY</name>
<evidence type="ECO:0000313" key="7">
    <source>
        <dbReference type="EMBL" id="MFC3850120.1"/>
    </source>
</evidence>
<feature type="transmembrane region" description="Helical" evidence="6">
    <location>
        <begin position="255"/>
        <end position="276"/>
    </location>
</feature>
<evidence type="ECO:0000256" key="6">
    <source>
        <dbReference type="SAM" id="Phobius"/>
    </source>
</evidence>
<accession>A0ABV7ZPM6</accession>
<feature type="transmembrane region" description="Helical" evidence="6">
    <location>
        <begin position="385"/>
        <end position="408"/>
    </location>
</feature>
<dbReference type="PANTHER" id="PTHR23513">
    <property type="entry name" value="INTEGRAL MEMBRANE EFFLUX PROTEIN-RELATED"/>
    <property type="match status" value="1"/>
</dbReference>
<keyword evidence="2" id="KW-1003">Cell membrane</keyword>
<feature type="transmembrane region" description="Helical" evidence="6">
    <location>
        <begin position="79"/>
        <end position="101"/>
    </location>
</feature>
<keyword evidence="4 6" id="KW-1133">Transmembrane helix</keyword>
<dbReference type="PANTHER" id="PTHR23513:SF6">
    <property type="entry name" value="MAJOR FACILITATOR SUPERFAMILY ASSOCIATED DOMAIN-CONTAINING PROTEIN"/>
    <property type="match status" value="1"/>
</dbReference>
<evidence type="ECO:0000256" key="5">
    <source>
        <dbReference type="ARBA" id="ARBA00023136"/>
    </source>
</evidence>